<dbReference type="NCBIfam" id="TIGR01036">
    <property type="entry name" value="pyrD_sub2"/>
    <property type="match status" value="1"/>
</dbReference>
<dbReference type="InterPro" id="IPR005720">
    <property type="entry name" value="Dihydroorotate_DH_cat"/>
</dbReference>
<accession>A0AAD8A668</accession>
<dbReference type="NCBIfam" id="NF003652">
    <property type="entry name" value="PRK05286.2-5"/>
    <property type="match status" value="1"/>
</dbReference>
<dbReference type="GO" id="GO:0009220">
    <property type="term" value="P:pyrimidine ribonucleotide biosynthetic process"/>
    <property type="evidence" value="ECO:0007669"/>
    <property type="project" value="TreeGrafter"/>
</dbReference>
<evidence type="ECO:0000256" key="8">
    <source>
        <dbReference type="ARBA" id="ARBA00022692"/>
    </source>
</evidence>
<comment type="caution">
    <text evidence="18">The sequence shown here is derived from an EMBL/GenBank/DDBJ whole genome shotgun (WGS) entry which is preliminary data.</text>
</comment>
<keyword evidence="10" id="KW-0809">Transit peptide</keyword>
<dbReference type="GO" id="GO:0005743">
    <property type="term" value="C:mitochondrial inner membrane"/>
    <property type="evidence" value="ECO:0007669"/>
    <property type="project" value="UniProtKB-SubCell"/>
</dbReference>
<keyword evidence="8" id="KW-0812">Transmembrane</keyword>
<organism evidence="18 19">
    <name type="scientific">Diploptera punctata</name>
    <name type="common">Pacific beetle cockroach</name>
    <dbReference type="NCBI Taxonomy" id="6984"/>
    <lineage>
        <taxon>Eukaryota</taxon>
        <taxon>Metazoa</taxon>
        <taxon>Ecdysozoa</taxon>
        <taxon>Arthropoda</taxon>
        <taxon>Hexapoda</taxon>
        <taxon>Insecta</taxon>
        <taxon>Pterygota</taxon>
        <taxon>Neoptera</taxon>
        <taxon>Polyneoptera</taxon>
        <taxon>Dictyoptera</taxon>
        <taxon>Blattodea</taxon>
        <taxon>Blaberoidea</taxon>
        <taxon>Blaberidae</taxon>
        <taxon>Diplopterinae</taxon>
        <taxon>Diploptera</taxon>
    </lineage>
</organism>
<reference evidence="18" key="1">
    <citation type="journal article" date="2023" name="IScience">
        <title>Live-bearing cockroach genome reveals convergent evolutionary mechanisms linked to viviparity in insects and beyond.</title>
        <authorList>
            <person name="Fouks B."/>
            <person name="Harrison M.C."/>
            <person name="Mikhailova A.A."/>
            <person name="Marchal E."/>
            <person name="English S."/>
            <person name="Carruthers M."/>
            <person name="Jennings E.C."/>
            <person name="Chiamaka E.L."/>
            <person name="Frigard R.A."/>
            <person name="Pippel M."/>
            <person name="Attardo G.M."/>
            <person name="Benoit J.B."/>
            <person name="Bornberg-Bauer E."/>
            <person name="Tobe S.S."/>
        </authorList>
    </citation>
    <scope>NUCLEOTIDE SEQUENCE</scope>
    <source>
        <strain evidence="18">Stay&amp;Tobe</strain>
    </source>
</reference>
<dbReference type="PROSITE" id="PS00912">
    <property type="entry name" value="DHODEHASE_2"/>
    <property type="match status" value="1"/>
</dbReference>
<keyword evidence="19" id="KW-1185">Reference proteome</keyword>
<keyword evidence="11" id="KW-1133">Transmembrane helix</keyword>
<evidence type="ECO:0000256" key="2">
    <source>
        <dbReference type="ARBA" id="ARBA00005161"/>
    </source>
</evidence>
<evidence type="ECO:0000256" key="13">
    <source>
        <dbReference type="ARBA" id="ARBA00023128"/>
    </source>
</evidence>
<comment type="subcellular location">
    <subcellularLocation>
        <location evidence="1 16">Mitochondrion inner membrane</location>
        <topology evidence="1 16">Single-pass membrane protein</topology>
    </subcellularLocation>
</comment>
<evidence type="ECO:0000256" key="6">
    <source>
        <dbReference type="ARBA" id="ARBA00022630"/>
    </source>
</evidence>
<feature type="domain" description="Dihydroorotate dehydrogenase catalytic" evidence="17">
    <location>
        <begin position="70"/>
        <end position="378"/>
    </location>
</feature>
<evidence type="ECO:0000256" key="7">
    <source>
        <dbReference type="ARBA" id="ARBA00022643"/>
    </source>
</evidence>
<dbReference type="AlphaFoldDB" id="A0AAD8A668"/>
<dbReference type="Proteomes" id="UP001233999">
    <property type="component" value="Unassembled WGS sequence"/>
</dbReference>
<dbReference type="SUPFAM" id="SSF51395">
    <property type="entry name" value="FMN-linked oxidoreductases"/>
    <property type="match status" value="1"/>
</dbReference>
<evidence type="ECO:0000313" key="18">
    <source>
        <dbReference type="EMBL" id="KAJ9593214.1"/>
    </source>
</evidence>
<reference evidence="18" key="2">
    <citation type="submission" date="2023-05" db="EMBL/GenBank/DDBJ databases">
        <authorList>
            <person name="Fouks B."/>
        </authorList>
    </citation>
    <scope>NUCLEOTIDE SEQUENCE</scope>
    <source>
        <strain evidence="18">Stay&amp;Tobe</strain>
        <tissue evidence="18">Testes</tissue>
    </source>
</reference>
<sequence length="403" mass="44426">QKVKSMIYVTSAAFGAFSAISIYKGDEKYYDNILMPLVHKLNPETSHNIAILASKYGIIPKSRFEDPTTLKTEVWHIAFSNPVGIAAGFDKQGEVVAPLHSIGFGFVEIGSVTPLPQPGNDKPRVFRLEKDEAVINRYGFNSDGHEAVYSRLKLLRSKDNFTGVIGVNLGKNKNSADPIKDYVDGIKKFSEIADYLVINVSSPNTPGLRSWQKKQHLEELLMNLVKARNELKGSKKPPLLLKLAPDLSLEERKDIASVLKNEKVAIFFFFSFQPCRVDGLIISNTTVERMPTLEDSQATEAGGLSGRPLTDLSTTLIADMYSLTGGNIPIIGVGGVFSGQDAYNKIKAGASLIQLYTSFIYHGPPRVLRIKKELDELLRSDILHKAAKSPGQNVVCKGIKKYE</sequence>
<dbReference type="EC" id="1.3.5.2" evidence="4 16"/>
<evidence type="ECO:0000256" key="16">
    <source>
        <dbReference type="RuleBase" id="RU361255"/>
    </source>
</evidence>
<dbReference type="Pfam" id="PF01180">
    <property type="entry name" value="DHO_dh"/>
    <property type="match status" value="1"/>
</dbReference>
<dbReference type="InterPro" id="IPR005719">
    <property type="entry name" value="Dihydroorotate_DH_2"/>
</dbReference>
<dbReference type="FunFam" id="3.20.20.70:FF:000066">
    <property type="entry name" value="Dihydroorotate dehydrogenase (quinone), mitochondrial"/>
    <property type="match status" value="1"/>
</dbReference>
<comment type="pathway">
    <text evidence="2 16">Pyrimidine metabolism; UMP biosynthesis via de novo pathway; orotate from (S)-dihydroorotate (quinone route): step 1/1.</text>
</comment>
<dbReference type="InterPro" id="IPR013785">
    <property type="entry name" value="Aldolase_TIM"/>
</dbReference>
<feature type="non-terminal residue" evidence="18">
    <location>
        <position position="403"/>
    </location>
</feature>
<keyword evidence="12 16" id="KW-0560">Oxidoreductase</keyword>
<comment type="cofactor">
    <cofactor evidence="16">
        <name>FMN</name>
        <dbReference type="ChEBI" id="CHEBI:58210"/>
    </cofactor>
    <text evidence="16">Binds 1 FMN per subunit.</text>
</comment>
<evidence type="ECO:0000256" key="11">
    <source>
        <dbReference type="ARBA" id="ARBA00022989"/>
    </source>
</evidence>
<name>A0AAD8A668_DIPPU</name>
<evidence type="ECO:0000256" key="14">
    <source>
        <dbReference type="ARBA" id="ARBA00023136"/>
    </source>
</evidence>
<dbReference type="EMBL" id="JASPKZ010003454">
    <property type="protein sequence ID" value="KAJ9593214.1"/>
    <property type="molecule type" value="Genomic_DNA"/>
</dbReference>
<dbReference type="CDD" id="cd04738">
    <property type="entry name" value="DHOD_2_like"/>
    <property type="match status" value="1"/>
</dbReference>
<dbReference type="PANTHER" id="PTHR48109:SF4">
    <property type="entry name" value="DIHYDROOROTATE DEHYDROGENASE (QUINONE), MITOCHONDRIAL"/>
    <property type="match status" value="1"/>
</dbReference>
<evidence type="ECO:0000256" key="12">
    <source>
        <dbReference type="ARBA" id="ARBA00023002"/>
    </source>
</evidence>
<gene>
    <name evidence="18" type="ORF">L9F63_015239</name>
</gene>
<keyword evidence="7 16" id="KW-0288">FMN</keyword>
<keyword evidence="9 16" id="KW-0999">Mitochondrion inner membrane</keyword>
<evidence type="ECO:0000259" key="17">
    <source>
        <dbReference type="Pfam" id="PF01180"/>
    </source>
</evidence>
<dbReference type="GO" id="GO:0106430">
    <property type="term" value="F:dihydroorotate dehydrogenase (quinone) activity"/>
    <property type="evidence" value="ECO:0007669"/>
    <property type="project" value="UniProtKB-EC"/>
</dbReference>
<feature type="non-terminal residue" evidence="18">
    <location>
        <position position="1"/>
    </location>
</feature>
<protein>
    <recommendedName>
        <fullName evidence="5 16">Dihydroorotate dehydrogenase (quinone), mitochondrial</fullName>
        <shortName evidence="16">DHOdehase</shortName>
        <ecNumber evidence="4 16">1.3.5.2</ecNumber>
    </recommendedName>
</protein>
<keyword evidence="6 16" id="KW-0285">Flavoprotein</keyword>
<dbReference type="InterPro" id="IPR001295">
    <property type="entry name" value="Dihydroorotate_DH_CS"/>
</dbReference>
<comment type="similarity">
    <text evidence="3 16">Belongs to the dihydroorotate dehydrogenase family. Type 2 subfamily.</text>
</comment>
<evidence type="ECO:0000256" key="9">
    <source>
        <dbReference type="ARBA" id="ARBA00022792"/>
    </source>
</evidence>
<dbReference type="Gene3D" id="3.20.20.70">
    <property type="entry name" value="Aldolase class I"/>
    <property type="match status" value="1"/>
</dbReference>
<evidence type="ECO:0000256" key="3">
    <source>
        <dbReference type="ARBA" id="ARBA00005359"/>
    </source>
</evidence>
<comment type="catalytic activity">
    <reaction evidence="15 16">
        <text>(S)-dihydroorotate + a quinone = orotate + a quinol</text>
        <dbReference type="Rhea" id="RHEA:30187"/>
        <dbReference type="ChEBI" id="CHEBI:24646"/>
        <dbReference type="ChEBI" id="CHEBI:30839"/>
        <dbReference type="ChEBI" id="CHEBI:30864"/>
        <dbReference type="ChEBI" id="CHEBI:132124"/>
        <dbReference type="EC" id="1.3.5.2"/>
    </reaction>
</comment>
<proteinExistence type="inferred from homology"/>
<dbReference type="NCBIfam" id="NF003645">
    <property type="entry name" value="PRK05286.1-2"/>
    <property type="match status" value="1"/>
</dbReference>
<dbReference type="PANTHER" id="PTHR48109">
    <property type="entry name" value="DIHYDROOROTATE DEHYDROGENASE (QUINONE), MITOCHONDRIAL-RELATED"/>
    <property type="match status" value="1"/>
</dbReference>
<evidence type="ECO:0000256" key="1">
    <source>
        <dbReference type="ARBA" id="ARBA00004434"/>
    </source>
</evidence>
<evidence type="ECO:0000256" key="4">
    <source>
        <dbReference type="ARBA" id="ARBA00012791"/>
    </source>
</evidence>
<evidence type="ECO:0000313" key="19">
    <source>
        <dbReference type="Proteomes" id="UP001233999"/>
    </source>
</evidence>
<keyword evidence="14" id="KW-0472">Membrane</keyword>
<dbReference type="InterPro" id="IPR050074">
    <property type="entry name" value="DHO_dehydrogenase"/>
</dbReference>
<dbReference type="GO" id="GO:0006207">
    <property type="term" value="P:'de novo' pyrimidine nucleobase biosynthetic process"/>
    <property type="evidence" value="ECO:0007669"/>
    <property type="project" value="InterPro"/>
</dbReference>
<evidence type="ECO:0000256" key="5">
    <source>
        <dbReference type="ARBA" id="ARBA00017599"/>
    </source>
</evidence>
<keyword evidence="13 16" id="KW-0496">Mitochondrion</keyword>
<evidence type="ECO:0000256" key="15">
    <source>
        <dbReference type="ARBA" id="ARBA00048639"/>
    </source>
</evidence>
<dbReference type="PROSITE" id="PS00911">
    <property type="entry name" value="DHODEHASE_1"/>
    <property type="match status" value="1"/>
</dbReference>
<evidence type="ECO:0000256" key="10">
    <source>
        <dbReference type="ARBA" id="ARBA00022946"/>
    </source>
</evidence>